<feature type="transmembrane region" description="Helical" evidence="1">
    <location>
        <begin position="270"/>
        <end position="290"/>
    </location>
</feature>
<feature type="transmembrane region" description="Helical" evidence="1">
    <location>
        <begin position="125"/>
        <end position="146"/>
    </location>
</feature>
<keyword evidence="1" id="KW-0812">Transmembrane</keyword>
<feature type="transmembrane region" description="Helical" evidence="1">
    <location>
        <begin position="310"/>
        <end position="328"/>
    </location>
</feature>
<evidence type="ECO:0000256" key="1">
    <source>
        <dbReference type="SAM" id="Phobius"/>
    </source>
</evidence>
<feature type="transmembrane region" description="Helical" evidence="1">
    <location>
        <begin position="66"/>
        <end position="87"/>
    </location>
</feature>
<dbReference type="AlphaFoldDB" id="A0A4R0PC77"/>
<dbReference type="EMBL" id="SJST01000002">
    <property type="protein sequence ID" value="TCD15060.1"/>
    <property type="molecule type" value="Genomic_DNA"/>
</dbReference>
<evidence type="ECO:0000313" key="3">
    <source>
        <dbReference type="Proteomes" id="UP000291301"/>
    </source>
</evidence>
<feature type="transmembrane region" description="Helical" evidence="1">
    <location>
        <begin position="93"/>
        <end position="113"/>
    </location>
</feature>
<gene>
    <name evidence="2" type="ORF">E0D97_05805</name>
</gene>
<reference evidence="2 3" key="1">
    <citation type="journal article" date="2015" name="Antonie Van Leeuwenhoek">
        <title>Oricola cellulosilytica gen. nov., sp. nov., a cellulose-degrading bacterium of the family Phyllobacteriaceae isolated from surface seashore water, and emended descriptions of Mesorhizobium loti and Phyllobacterium myrsinacearum.</title>
        <authorList>
            <person name="Hameed A."/>
            <person name="Shahina M."/>
            <person name="Lai W.A."/>
            <person name="Lin S.Y."/>
            <person name="Young L.S."/>
            <person name="Liu Y.C."/>
            <person name="Hsu Y.H."/>
            <person name="Young C.C."/>
        </authorList>
    </citation>
    <scope>NUCLEOTIDE SEQUENCE [LARGE SCALE GENOMIC DNA]</scope>
    <source>
        <strain evidence="2 3">KCTC 52183</strain>
    </source>
</reference>
<dbReference type="RefSeq" id="WP_131566591.1">
    <property type="nucleotide sequence ID" value="NZ_JAINFK010000004.1"/>
</dbReference>
<dbReference type="Proteomes" id="UP000291301">
    <property type="component" value="Unassembled WGS sequence"/>
</dbReference>
<evidence type="ECO:0008006" key="4">
    <source>
        <dbReference type="Google" id="ProtNLM"/>
    </source>
</evidence>
<proteinExistence type="predicted"/>
<name>A0A4R0PC77_9HYPH</name>
<dbReference type="OrthoDB" id="7993201at2"/>
<feature type="transmembrane region" description="Helical" evidence="1">
    <location>
        <begin position="360"/>
        <end position="378"/>
    </location>
</feature>
<feature type="transmembrane region" description="Helical" evidence="1">
    <location>
        <begin position="222"/>
        <end position="244"/>
    </location>
</feature>
<feature type="transmembrane region" description="Helical" evidence="1">
    <location>
        <begin position="178"/>
        <end position="210"/>
    </location>
</feature>
<sequence length="580" mass="63479">MATTGAQTADTSTHINPAVTLIALTALAVATLLWLPVVLPIGPMYWDTSLYLDATNRIWSGQIPAVDFFIPAGPLGYYLAALFFAIFPNGHPVLIASWSVLIVTLPLMAVVAWEVSRRSRMIATLLVVPFLIYSFLPFNTSVYYPFAGADGFGIYNRQSSQLLYVLMAALIAMRDQRLLAVIVTGAMFALFGVKITGFLSGGLLCLFALLTGRVSVRTAATCAVAFLAVVGAVEAATGMISAYLRDIALLISLNQDGLALRLVQAASRTAGPTLAIIGLGGVLFLADWPAILADARKLGRDRSFESLKKLLDRHFLWLAVALLAAWFFESQNTGSQELIFVWPVIIMLSRKLMTYAGRPTVMFAVALLAASAVLPPLVNTVHHSSRALVRMARQTPLAHQHLGTLGAITAEPRVFERRKRMRASYLAYPKAMTALAKSGELHSFLLFADFDFQLGLLQTADEAVVELKRREAAGFDYQTVMTLDFTNPFPWLLDKRAPRHIAIGADPWRAVPPLDEETRQAVREADLVLEPQCPYSANVAELREIYAEALSAHRGHMLTPCYRVYVHPELEDAFVAAADS</sequence>
<organism evidence="2 3">
    <name type="scientific">Oricola cellulosilytica</name>
    <dbReference type="NCBI Taxonomy" id="1429082"/>
    <lineage>
        <taxon>Bacteria</taxon>
        <taxon>Pseudomonadati</taxon>
        <taxon>Pseudomonadota</taxon>
        <taxon>Alphaproteobacteria</taxon>
        <taxon>Hyphomicrobiales</taxon>
        <taxon>Ahrensiaceae</taxon>
        <taxon>Oricola</taxon>
    </lineage>
</organism>
<feature type="transmembrane region" description="Helical" evidence="1">
    <location>
        <begin position="20"/>
        <end position="46"/>
    </location>
</feature>
<keyword evidence="1" id="KW-1133">Transmembrane helix</keyword>
<comment type="caution">
    <text evidence="2">The sequence shown here is derived from an EMBL/GenBank/DDBJ whole genome shotgun (WGS) entry which is preliminary data.</text>
</comment>
<evidence type="ECO:0000313" key="2">
    <source>
        <dbReference type="EMBL" id="TCD15060.1"/>
    </source>
</evidence>
<protein>
    <recommendedName>
        <fullName evidence="4">Glycosyltransferase RgtA/B/C/D-like domain-containing protein</fullName>
    </recommendedName>
</protein>
<keyword evidence="3" id="KW-1185">Reference proteome</keyword>
<keyword evidence="1" id="KW-0472">Membrane</keyword>
<accession>A0A4R0PC77</accession>